<sequence>MHVDRHDGDAGRSGVTAPRQLRSVGFGARGAGCVTRIIGFLVAVGGLNRIRTRMMFGILEAEDVVIGLLMLAGGIVAVFSGTRLSRFGRRHTTRLVKDAGALEPQSYILYLRPFDLDDELYGIKPIPAASPIRRLRTPYSRTFEEHMVFDLRRKLGPVVAVGRPDERLPLSGARRFYLPLHNWKPTVSDAIRKARLVVLATGTSEGTLWEFTEAVRLLPPERLLVTVFTDEREYDRFRTAAGAAFAARAARLQGEEARRLAAFRWPAYPPLKKPDTIMRVAGTQGYIVFGPDWTPEFVRVDPTAVRALTLAGRSHAMARRQVNPVMRRIKQGLAQAPAPAPGVIAPAPPPYPPDVAPHAE</sequence>
<keyword evidence="2" id="KW-0472">Membrane</keyword>
<reference evidence="4" key="1">
    <citation type="journal article" date="2019" name="Int. J. Syst. Evol. Microbiol.">
        <title>The Global Catalogue of Microorganisms (GCM) 10K type strain sequencing project: providing services to taxonomists for standard genome sequencing and annotation.</title>
        <authorList>
            <consortium name="The Broad Institute Genomics Platform"/>
            <consortium name="The Broad Institute Genome Sequencing Center for Infectious Disease"/>
            <person name="Wu L."/>
            <person name="Ma J."/>
        </authorList>
    </citation>
    <scope>NUCLEOTIDE SEQUENCE [LARGE SCALE GENOMIC DNA]</scope>
    <source>
        <strain evidence="4">JCM 4416</strain>
    </source>
</reference>
<gene>
    <name evidence="3" type="ORF">GCM10010285_42390</name>
</gene>
<feature type="transmembrane region" description="Helical" evidence="2">
    <location>
        <begin position="64"/>
        <end position="84"/>
    </location>
</feature>
<dbReference type="Proteomes" id="UP000597853">
    <property type="component" value="Unassembled WGS sequence"/>
</dbReference>
<evidence type="ECO:0000256" key="1">
    <source>
        <dbReference type="SAM" id="MobiDB-lite"/>
    </source>
</evidence>
<accession>A0ABQ2TBB9</accession>
<evidence type="ECO:0000313" key="3">
    <source>
        <dbReference type="EMBL" id="GGS58506.1"/>
    </source>
</evidence>
<keyword evidence="4" id="KW-1185">Reference proteome</keyword>
<proteinExistence type="predicted"/>
<feature type="compositionally biased region" description="Pro residues" evidence="1">
    <location>
        <begin position="346"/>
        <end position="360"/>
    </location>
</feature>
<protein>
    <submittedName>
        <fullName evidence="3">Uncharacterized protein</fullName>
    </submittedName>
</protein>
<comment type="caution">
    <text evidence="3">The sequence shown here is derived from an EMBL/GenBank/DDBJ whole genome shotgun (WGS) entry which is preliminary data.</text>
</comment>
<keyword evidence="2" id="KW-1133">Transmembrane helix</keyword>
<evidence type="ECO:0000313" key="4">
    <source>
        <dbReference type="Proteomes" id="UP000597853"/>
    </source>
</evidence>
<name>A0ABQ2TBB9_STREZ</name>
<feature type="transmembrane region" description="Helical" evidence="2">
    <location>
        <begin position="26"/>
        <end position="44"/>
    </location>
</feature>
<dbReference type="EMBL" id="BMTX01000013">
    <property type="protein sequence ID" value="GGS58506.1"/>
    <property type="molecule type" value="Genomic_DNA"/>
</dbReference>
<organism evidence="3 4">
    <name type="scientific">Streptomyces pseudogriseolus</name>
    <name type="common">Streptomyces gancidicus</name>
    <name type="synonym">Streptomyces rubiginosus</name>
    <dbReference type="NCBI Taxonomy" id="36817"/>
    <lineage>
        <taxon>Bacteria</taxon>
        <taxon>Bacillati</taxon>
        <taxon>Actinomycetota</taxon>
        <taxon>Actinomycetes</taxon>
        <taxon>Kitasatosporales</taxon>
        <taxon>Streptomycetaceae</taxon>
        <taxon>Streptomyces</taxon>
        <taxon>Streptomyces pseudogriseolus group</taxon>
    </lineage>
</organism>
<keyword evidence="2" id="KW-0812">Transmembrane</keyword>
<evidence type="ECO:0000256" key="2">
    <source>
        <dbReference type="SAM" id="Phobius"/>
    </source>
</evidence>
<feature type="region of interest" description="Disordered" evidence="1">
    <location>
        <begin position="337"/>
        <end position="360"/>
    </location>
</feature>